<reference evidence="1 2" key="1">
    <citation type="journal article" date="2010" name="PLoS Genet.">
        <title>Analysis of the Legionella longbeachae genome and transcriptome uncovers unique strategies to cause Legionnaires' disease.</title>
        <authorList>
            <person name="Cazalet C."/>
            <person name="Gomez-Valero L."/>
            <person name="Rusniok C."/>
            <person name="Lomma M."/>
            <person name="Dervins-Ravault D."/>
            <person name="Newton H."/>
            <person name="Sansom F."/>
            <person name="Jarraud S."/>
            <person name="Zidane N."/>
            <person name="Ma L."/>
            <person name="Bouchier C."/>
            <person name="Etienne J."/>
            <person name="Hartland E."/>
            <person name="Buchrieser C."/>
        </authorList>
    </citation>
    <scope>NUCLEOTIDE SEQUENCE [LARGE SCALE GENOMIC DNA]</scope>
    <source>
        <strain evidence="1 2">NSW150</strain>
        <plasmid evidence="1">pLLO</plasmid>
    </source>
</reference>
<dbReference type="EMBL" id="FN650141">
    <property type="protein sequence ID" value="CBJ13988.1"/>
    <property type="molecule type" value="Genomic_DNA"/>
</dbReference>
<proteinExistence type="predicted"/>
<evidence type="ECO:0000313" key="1">
    <source>
        <dbReference type="EMBL" id="CBJ13988.1"/>
    </source>
</evidence>
<keyword evidence="1" id="KW-0614">Plasmid</keyword>
<dbReference type="HOGENOM" id="CLU_3253459_0_0_6"/>
<accession>D3HTX5</accession>
<protein>
    <submittedName>
        <fullName evidence="1">Uncharacterized protein</fullName>
    </submittedName>
</protein>
<gene>
    <name evidence="1" type="ordered locus">LLO_p4100</name>
</gene>
<evidence type="ECO:0000313" key="2">
    <source>
        <dbReference type="Proteomes" id="UP000001060"/>
    </source>
</evidence>
<geneLocation type="plasmid" evidence="1 2">
    <name>pLLO</name>
</geneLocation>
<keyword evidence="2" id="KW-1185">Reference proteome</keyword>
<dbReference type="KEGG" id="llo:LLO_p4100"/>
<dbReference type="Proteomes" id="UP000001060">
    <property type="component" value="Plasmid pLLO"/>
</dbReference>
<name>D3HTX5_LEGLN</name>
<organism evidence="1 2">
    <name type="scientific">Legionella longbeachae serogroup 1 (strain NSW150)</name>
    <dbReference type="NCBI Taxonomy" id="661367"/>
    <lineage>
        <taxon>Bacteria</taxon>
        <taxon>Pseudomonadati</taxon>
        <taxon>Pseudomonadota</taxon>
        <taxon>Gammaproteobacteria</taxon>
        <taxon>Legionellales</taxon>
        <taxon>Legionellaceae</taxon>
        <taxon>Legionella</taxon>
    </lineage>
</organism>
<dbReference type="AlphaFoldDB" id="D3HTX5"/>
<sequence length="42" mass="4742">MVALNFISQISELGSMVPNFCMDNRLWIFSRIDSGGHKSIIL</sequence>